<dbReference type="AlphaFoldDB" id="A0A1V8M596"/>
<gene>
    <name evidence="1" type="ORF">AU255_02200</name>
</gene>
<dbReference type="EMBL" id="LPUF01000001">
    <property type="protein sequence ID" value="OQK16740.1"/>
    <property type="molecule type" value="Genomic_DNA"/>
</dbReference>
<dbReference type="Proteomes" id="UP000191980">
    <property type="component" value="Unassembled WGS sequence"/>
</dbReference>
<name>A0A1V8M596_9GAMM</name>
<comment type="caution">
    <text evidence="1">The sequence shown here is derived from an EMBL/GenBank/DDBJ whole genome shotgun (WGS) entry which is preliminary data.</text>
</comment>
<evidence type="ECO:0000313" key="1">
    <source>
        <dbReference type="EMBL" id="OQK16740.1"/>
    </source>
</evidence>
<dbReference type="STRING" id="1420851.AU255_02200"/>
<evidence type="ECO:0000313" key="2">
    <source>
        <dbReference type="Proteomes" id="UP000191980"/>
    </source>
</evidence>
<organism evidence="1 2">
    <name type="scientific">Methyloprofundus sedimenti</name>
    <dbReference type="NCBI Taxonomy" id="1420851"/>
    <lineage>
        <taxon>Bacteria</taxon>
        <taxon>Pseudomonadati</taxon>
        <taxon>Pseudomonadota</taxon>
        <taxon>Gammaproteobacteria</taxon>
        <taxon>Methylococcales</taxon>
        <taxon>Methylococcaceae</taxon>
        <taxon>Methyloprofundus</taxon>
    </lineage>
</organism>
<reference evidence="1 2" key="1">
    <citation type="submission" date="2015-12" db="EMBL/GenBank/DDBJ databases">
        <authorList>
            <person name="Shamseldin A."/>
            <person name="Moawad H."/>
            <person name="Abd El-Rahim W.M."/>
            <person name="Sadowsky M.J."/>
        </authorList>
    </citation>
    <scope>NUCLEOTIDE SEQUENCE [LARGE SCALE GENOMIC DNA]</scope>
    <source>
        <strain evidence="1 2">WF1</strain>
    </source>
</reference>
<sequence length="59" mass="6776">MAEVPTIETWNKTELLEQLKLVDGFTEIKNSRAFGNQGKCWYFKYENRGNKGNNALHAA</sequence>
<protein>
    <submittedName>
        <fullName evidence="1">Uncharacterized protein</fullName>
    </submittedName>
</protein>
<accession>A0A1V8M596</accession>
<keyword evidence="2" id="KW-1185">Reference proteome</keyword>
<proteinExistence type="predicted"/>